<dbReference type="Proteomes" id="UP000077961">
    <property type="component" value="Unassembled WGS sequence"/>
</dbReference>
<evidence type="ECO:0000313" key="4">
    <source>
        <dbReference type="Proteomes" id="UP000078116"/>
    </source>
</evidence>
<evidence type="ECO:0000313" key="1">
    <source>
        <dbReference type="EMBL" id="OAJ52516.1"/>
    </source>
</evidence>
<dbReference type="Proteomes" id="UP000078116">
    <property type="component" value="Unassembled WGS sequence"/>
</dbReference>
<reference evidence="3 4" key="1">
    <citation type="submission" date="2016-04" db="EMBL/GenBank/DDBJ databases">
        <title>Reclassification of Paraburkholderia panaciterrae (Farh et al. 2015) Dobritsa &amp; Samadpour 2016 as a later homotypic synonym of Paraburkholderia ginsengiterrae (Farh et al. 2015) Dobritsa &amp; Samadpour 2016.</title>
        <authorList>
            <person name="Dobritsa A.P."/>
            <person name="Kutumbaka K."/>
            <person name="Samadpour M."/>
        </authorList>
    </citation>
    <scope>NUCLEOTIDE SEQUENCE [LARGE SCALE GENOMIC DNA]</scope>
    <source>
        <strain evidence="2 4">DCY85</strain>
        <strain evidence="1 3">DCY85-1</strain>
    </source>
</reference>
<organism evidence="2 4">
    <name type="scientific">Paraburkholderia ginsengiterrae</name>
    <dbReference type="NCBI Taxonomy" id="1462993"/>
    <lineage>
        <taxon>Bacteria</taxon>
        <taxon>Pseudomonadati</taxon>
        <taxon>Pseudomonadota</taxon>
        <taxon>Betaproteobacteria</taxon>
        <taxon>Burkholderiales</taxon>
        <taxon>Burkholderiaceae</taxon>
        <taxon>Paraburkholderia</taxon>
    </lineage>
</organism>
<proteinExistence type="predicted"/>
<dbReference type="EMBL" id="LXJZ01000231">
    <property type="protein sequence ID" value="OAJ52516.1"/>
    <property type="molecule type" value="Genomic_DNA"/>
</dbReference>
<keyword evidence="3" id="KW-1185">Reference proteome</keyword>
<dbReference type="STRING" id="1462993.A6V36_14005"/>
<sequence length="478" mass="53021">MTQTNRPILKLPSRATGSIDEQVIVLDSIDVLLPCRRFTVSYKVSERGSISPTSEFLLRLLHAADGILEADIASFFGFNQRELSFVLEEVTSRDYVSRSDGQAWLTPSGQSLFLEDQQSPAIYAVEKRTESVSFDLLSLCPVELRGLSVFAMKLDELPVLDVEVVANARQRVPKAFRTHFSELFLSSDRKLASKKPTLYSIDHVVAGDRFSTIVPITVTASTGRPHAAEADLSNWREAQQLEDRYTVVESVTAFMETLKVSKRADDIQGYQLLTTWAPDFLREFMRRDGLAVERYFHTAAARAGELRSDRPTVPLLGTLFTSTNNERLHSAVRYALERCAGKPPIPEIQWIVPEVRWGHTRALPATLNSIAHLLLPQPLGDAEAQQVGATAISRKPLPRYLVEAFDHHQFLAEQASIAPSVEVFLVPGLVAAVLVHAPIKANNGIPVPLGFLSFDASVVQRVMEDLAKSVAHEMRAGQ</sequence>
<accession>A0A1A9MY62</accession>
<comment type="caution">
    <text evidence="2">The sequence shown here is derived from an EMBL/GenBank/DDBJ whole genome shotgun (WGS) entry which is preliminary data.</text>
</comment>
<dbReference type="EMBL" id="LXKA01000371">
    <property type="protein sequence ID" value="OAJ52608.1"/>
    <property type="molecule type" value="Genomic_DNA"/>
</dbReference>
<name>A0A1A9MY62_9BURK</name>
<protein>
    <submittedName>
        <fullName evidence="2">Uncharacterized protein</fullName>
    </submittedName>
</protein>
<evidence type="ECO:0000313" key="3">
    <source>
        <dbReference type="Proteomes" id="UP000077961"/>
    </source>
</evidence>
<dbReference type="RefSeq" id="WP_064271966.1">
    <property type="nucleotide sequence ID" value="NZ_LXJZ01000231.1"/>
</dbReference>
<dbReference type="AlphaFoldDB" id="A0A1A9MY62"/>
<dbReference type="OrthoDB" id="8642092at2"/>
<evidence type="ECO:0000313" key="2">
    <source>
        <dbReference type="EMBL" id="OAJ52608.1"/>
    </source>
</evidence>
<gene>
    <name evidence="1" type="ORF">A6V36_14005</name>
    <name evidence="2" type="ORF">A6V37_09195</name>
</gene>